<protein>
    <submittedName>
        <fullName evidence="2">13563_t:CDS:1</fullName>
    </submittedName>
</protein>
<dbReference type="EMBL" id="CAJVQA010003045">
    <property type="protein sequence ID" value="CAG8564742.1"/>
    <property type="molecule type" value="Genomic_DNA"/>
</dbReference>
<feature type="coiled-coil region" evidence="1">
    <location>
        <begin position="143"/>
        <end position="180"/>
    </location>
</feature>
<evidence type="ECO:0000313" key="3">
    <source>
        <dbReference type="Proteomes" id="UP000789759"/>
    </source>
</evidence>
<proteinExistence type="predicted"/>
<name>A0A9N9BIC3_9GLOM</name>
<reference evidence="2" key="1">
    <citation type="submission" date="2021-06" db="EMBL/GenBank/DDBJ databases">
        <authorList>
            <person name="Kallberg Y."/>
            <person name="Tangrot J."/>
            <person name="Rosling A."/>
        </authorList>
    </citation>
    <scope>NUCLEOTIDE SEQUENCE</scope>
    <source>
        <strain evidence="2">FL966</strain>
    </source>
</reference>
<keyword evidence="3" id="KW-1185">Reference proteome</keyword>
<comment type="caution">
    <text evidence="2">The sequence shown here is derived from an EMBL/GenBank/DDBJ whole genome shotgun (WGS) entry which is preliminary data.</text>
</comment>
<evidence type="ECO:0000313" key="2">
    <source>
        <dbReference type="EMBL" id="CAG8564742.1"/>
    </source>
</evidence>
<dbReference type="OrthoDB" id="10554922at2759"/>
<dbReference type="AlphaFoldDB" id="A0A9N9BIC3"/>
<sequence length="195" mass="23589">MEHTFFWDSKIYDFTPMLRTPPDGSLKFMYNENNRLVYDYDKQEFSGVSFQIKIETIRPKLAQLSFIKLNSRISIPPGIIFYDKTNNQNETPMPGSNIFPLQHGCEYHLHYDTNSNRRKNANKFCTILCKNKDTFFIYNLKKRDVLNEERERREREREQIRNEERVRAQLEERERREREELALEFANCLDEELSD</sequence>
<evidence type="ECO:0000256" key="1">
    <source>
        <dbReference type="SAM" id="Coils"/>
    </source>
</evidence>
<accession>A0A9N9BIC3</accession>
<organism evidence="2 3">
    <name type="scientific">Cetraspora pellucida</name>
    <dbReference type="NCBI Taxonomy" id="1433469"/>
    <lineage>
        <taxon>Eukaryota</taxon>
        <taxon>Fungi</taxon>
        <taxon>Fungi incertae sedis</taxon>
        <taxon>Mucoromycota</taxon>
        <taxon>Glomeromycotina</taxon>
        <taxon>Glomeromycetes</taxon>
        <taxon>Diversisporales</taxon>
        <taxon>Gigasporaceae</taxon>
        <taxon>Cetraspora</taxon>
    </lineage>
</organism>
<dbReference type="Proteomes" id="UP000789759">
    <property type="component" value="Unassembled WGS sequence"/>
</dbReference>
<gene>
    <name evidence="2" type="ORF">CPELLU_LOCUS5372</name>
</gene>
<keyword evidence="1" id="KW-0175">Coiled coil</keyword>